<accession>A0AAN7TH31</accession>
<dbReference type="EMBL" id="JAVRRL010000034">
    <property type="protein sequence ID" value="KAK5112031.1"/>
    <property type="molecule type" value="Genomic_DNA"/>
</dbReference>
<evidence type="ECO:0000313" key="2">
    <source>
        <dbReference type="EMBL" id="KAK5112031.1"/>
    </source>
</evidence>
<evidence type="ECO:0008006" key="4">
    <source>
        <dbReference type="Google" id="ProtNLM"/>
    </source>
</evidence>
<dbReference type="AlphaFoldDB" id="A0AAN7TH31"/>
<feature type="chain" id="PRO_5042832909" description="Karyogamy protein 5" evidence="1">
    <location>
        <begin position="20"/>
        <end position="165"/>
    </location>
</feature>
<keyword evidence="1" id="KW-0732">Signal</keyword>
<gene>
    <name evidence="2" type="ORF">LTR62_004565</name>
</gene>
<evidence type="ECO:0000256" key="1">
    <source>
        <dbReference type="SAM" id="SignalP"/>
    </source>
</evidence>
<evidence type="ECO:0000313" key="3">
    <source>
        <dbReference type="Proteomes" id="UP001310890"/>
    </source>
</evidence>
<reference evidence="2" key="1">
    <citation type="submission" date="2023-08" db="EMBL/GenBank/DDBJ databases">
        <title>Black Yeasts Isolated from many extreme environments.</title>
        <authorList>
            <person name="Coleine C."/>
            <person name="Stajich J.E."/>
            <person name="Selbmann L."/>
        </authorList>
    </citation>
    <scope>NUCLEOTIDE SEQUENCE</scope>
    <source>
        <strain evidence="2">CCFEE 5401</strain>
    </source>
</reference>
<organism evidence="2 3">
    <name type="scientific">Meristemomyces frigidus</name>
    <dbReference type="NCBI Taxonomy" id="1508187"/>
    <lineage>
        <taxon>Eukaryota</taxon>
        <taxon>Fungi</taxon>
        <taxon>Dikarya</taxon>
        <taxon>Ascomycota</taxon>
        <taxon>Pezizomycotina</taxon>
        <taxon>Dothideomycetes</taxon>
        <taxon>Dothideomycetidae</taxon>
        <taxon>Mycosphaerellales</taxon>
        <taxon>Teratosphaeriaceae</taxon>
        <taxon>Meristemomyces</taxon>
    </lineage>
</organism>
<name>A0AAN7TH31_9PEZI</name>
<sequence>MQPLRVLVLLASYASIINALKQPTCDDNGPEARALFHSTACARSCLAALEDQLSTPTAGTITKELQLHTIRESYINFATAVENFEPVQDRLCQWQRLVKFPPRTLETHDRAWRPLGQAWEVMRAVEGVVNWGGSGMRELQAACEGASLGKCKDIRGKVVYGRDEL</sequence>
<protein>
    <recommendedName>
        <fullName evidence="4">Karyogamy protein 5</fullName>
    </recommendedName>
</protein>
<feature type="signal peptide" evidence="1">
    <location>
        <begin position="1"/>
        <end position="19"/>
    </location>
</feature>
<comment type="caution">
    <text evidence="2">The sequence shown here is derived from an EMBL/GenBank/DDBJ whole genome shotgun (WGS) entry which is preliminary data.</text>
</comment>
<dbReference type="Proteomes" id="UP001310890">
    <property type="component" value="Unassembled WGS sequence"/>
</dbReference>
<proteinExistence type="predicted"/>